<feature type="region of interest" description="Disordered" evidence="1">
    <location>
        <begin position="103"/>
        <end position="144"/>
    </location>
</feature>
<dbReference type="Proteomes" id="UP000516380">
    <property type="component" value="Chromosome"/>
</dbReference>
<proteinExistence type="predicted"/>
<protein>
    <submittedName>
        <fullName evidence="2">Uncharacterized protein</fullName>
    </submittedName>
</protein>
<feature type="compositionally biased region" description="Basic and acidic residues" evidence="1">
    <location>
        <begin position="103"/>
        <end position="123"/>
    </location>
</feature>
<organism evidence="2 3">
    <name type="scientific">Mycobacterium kansasii</name>
    <dbReference type="NCBI Taxonomy" id="1768"/>
    <lineage>
        <taxon>Bacteria</taxon>
        <taxon>Bacillati</taxon>
        <taxon>Actinomycetota</taxon>
        <taxon>Actinomycetes</taxon>
        <taxon>Mycobacteriales</taxon>
        <taxon>Mycobacteriaceae</taxon>
        <taxon>Mycobacterium</taxon>
    </lineage>
</organism>
<keyword evidence="3" id="KW-1185">Reference proteome</keyword>
<evidence type="ECO:0000313" key="2">
    <source>
        <dbReference type="EMBL" id="BCI88807.1"/>
    </source>
</evidence>
<feature type="region of interest" description="Disordered" evidence="1">
    <location>
        <begin position="1"/>
        <end position="80"/>
    </location>
</feature>
<accession>A0A7G1ID06</accession>
<dbReference type="AlphaFoldDB" id="A0A7G1ID06"/>
<dbReference type="EMBL" id="AP023343">
    <property type="protein sequence ID" value="BCI88807.1"/>
    <property type="molecule type" value="Genomic_DNA"/>
</dbReference>
<sequence length="200" mass="22278">MQRQGGPVPDYQRFRNENHQCNTTATDQSKHHRQPRPAPKNDSGAGQHGERRHPNRTARSGDHLQRHGQPQVAMGRKPFGSRLVDPRYAVTLEDVIEHFGEADRQYRDHRSADEQRDTGDLGHRQSTSQRPSLAPARLRSQATTRPITETLHARAHSPRIGVSFPAIHDAAATSSARHATVAALTRPKPGVPGPDGWLMF</sequence>
<reference evidence="2 3" key="1">
    <citation type="submission" date="2020-07" db="EMBL/GenBank/DDBJ databases">
        <title>Mycobacterium kansasii (former subtype) with zoonotic potential isolated from diseased indoor pet cat, Japan.</title>
        <authorList>
            <person name="Fukano H."/>
            <person name="Terazono T."/>
            <person name="Hoshino Y."/>
        </authorList>
    </citation>
    <scope>NUCLEOTIDE SEQUENCE [LARGE SCALE GENOMIC DNA]</scope>
    <source>
        <strain evidence="2 3">Kuro-I</strain>
    </source>
</reference>
<name>A0A7G1ID06_MYCKA</name>
<gene>
    <name evidence="2" type="ORF">NIIDMKKI_40130</name>
</gene>
<evidence type="ECO:0000256" key="1">
    <source>
        <dbReference type="SAM" id="MobiDB-lite"/>
    </source>
</evidence>
<evidence type="ECO:0000313" key="3">
    <source>
        <dbReference type="Proteomes" id="UP000516380"/>
    </source>
</evidence>